<sequence length="385" mass="41002">MSSPTGQVLFDGDIHVHYGFLVLERGDRDDRVLEDLLAARGGQSNGVCGARFPHHLVMKTGLHTGDVPVRVERHDGAPVLDDRWEDVVEVSFDVADDEYALVGFDGGAAVTGLPLGSCRARWSAVGMDAGHRQDTRLDGEPAPDRYLLQVWPAPPAPDDILRQGSEQAAYWHDVAAETPPPGPPRPRNAEEVRAAEIHAALLAQAAAPVGWQVEAAATVSATTWPAVGQRADQLADADAELARLLAALAPTRQRAVAVRAARLTCELAEVADRGWVEDALARASRREPLPDLWHDVGSVLDRLLDQEPGGHVEIEVELVDPPGRPRSWAPVPPEAAAVDAVREAAGPDDAAAVAGAVDALASAHEDRSAAFAEVRRWLAEPPPAG</sequence>
<dbReference type="EMBL" id="RJKN01000007">
    <property type="protein sequence ID" value="ROP27104.1"/>
    <property type="molecule type" value="Genomic_DNA"/>
</dbReference>
<protein>
    <submittedName>
        <fullName evidence="1">Uncharacterized protein</fullName>
    </submittedName>
</protein>
<organism evidence="1 2">
    <name type="scientific">Pseudokineococcus lusitanus</name>
    <dbReference type="NCBI Taxonomy" id="763993"/>
    <lineage>
        <taxon>Bacteria</taxon>
        <taxon>Bacillati</taxon>
        <taxon>Actinomycetota</taxon>
        <taxon>Actinomycetes</taxon>
        <taxon>Kineosporiales</taxon>
        <taxon>Kineosporiaceae</taxon>
        <taxon>Pseudokineococcus</taxon>
    </lineage>
</organism>
<evidence type="ECO:0000313" key="1">
    <source>
        <dbReference type="EMBL" id="ROP27104.1"/>
    </source>
</evidence>
<evidence type="ECO:0000313" key="2">
    <source>
        <dbReference type="Proteomes" id="UP000276232"/>
    </source>
</evidence>
<gene>
    <name evidence="1" type="ORF">EDC03_2627</name>
</gene>
<accession>A0A3N1GA56</accession>
<dbReference type="RefSeq" id="WP_158674307.1">
    <property type="nucleotide sequence ID" value="NZ_RJKN01000007.1"/>
</dbReference>
<dbReference type="OrthoDB" id="4485313at2"/>
<keyword evidence="2" id="KW-1185">Reference proteome</keyword>
<dbReference type="AlphaFoldDB" id="A0A3N1GA56"/>
<name>A0A3N1GA56_9ACTN</name>
<proteinExistence type="predicted"/>
<dbReference type="Proteomes" id="UP000276232">
    <property type="component" value="Unassembled WGS sequence"/>
</dbReference>
<dbReference type="InParanoid" id="A0A3N1GA56"/>
<reference evidence="1 2" key="1">
    <citation type="journal article" date="2015" name="Stand. Genomic Sci.">
        <title>Genomic Encyclopedia of Bacterial and Archaeal Type Strains, Phase III: the genomes of soil and plant-associated and newly described type strains.</title>
        <authorList>
            <person name="Whitman W.B."/>
            <person name="Woyke T."/>
            <person name="Klenk H.P."/>
            <person name="Zhou Y."/>
            <person name="Lilburn T.G."/>
            <person name="Beck B.J."/>
            <person name="De Vos P."/>
            <person name="Vandamme P."/>
            <person name="Eisen J.A."/>
            <person name="Garrity G."/>
            <person name="Hugenholtz P."/>
            <person name="Kyrpides N.C."/>
        </authorList>
    </citation>
    <scope>NUCLEOTIDE SEQUENCE [LARGE SCALE GENOMIC DNA]</scope>
    <source>
        <strain evidence="1 2">CECT 7306</strain>
    </source>
</reference>
<comment type="caution">
    <text evidence="1">The sequence shown here is derived from an EMBL/GenBank/DDBJ whole genome shotgun (WGS) entry which is preliminary data.</text>
</comment>